<keyword evidence="3" id="KW-1185">Reference proteome</keyword>
<dbReference type="EMBL" id="MU004230">
    <property type="protein sequence ID" value="KAF2675143.1"/>
    <property type="molecule type" value="Genomic_DNA"/>
</dbReference>
<evidence type="ECO:0000313" key="2">
    <source>
        <dbReference type="EMBL" id="KAF2675143.1"/>
    </source>
</evidence>
<proteinExistence type="predicted"/>
<accession>A0A6A6UUJ7</accession>
<organism evidence="2 3">
    <name type="scientific">Microthyrium microscopicum</name>
    <dbReference type="NCBI Taxonomy" id="703497"/>
    <lineage>
        <taxon>Eukaryota</taxon>
        <taxon>Fungi</taxon>
        <taxon>Dikarya</taxon>
        <taxon>Ascomycota</taxon>
        <taxon>Pezizomycotina</taxon>
        <taxon>Dothideomycetes</taxon>
        <taxon>Dothideomycetes incertae sedis</taxon>
        <taxon>Microthyriales</taxon>
        <taxon>Microthyriaceae</taxon>
        <taxon>Microthyrium</taxon>
    </lineage>
</organism>
<feature type="compositionally biased region" description="Basic and acidic residues" evidence="1">
    <location>
        <begin position="184"/>
        <end position="197"/>
    </location>
</feature>
<reference evidence="2" key="1">
    <citation type="journal article" date="2020" name="Stud. Mycol.">
        <title>101 Dothideomycetes genomes: a test case for predicting lifestyles and emergence of pathogens.</title>
        <authorList>
            <person name="Haridas S."/>
            <person name="Albert R."/>
            <person name="Binder M."/>
            <person name="Bloem J."/>
            <person name="Labutti K."/>
            <person name="Salamov A."/>
            <person name="Andreopoulos B."/>
            <person name="Baker S."/>
            <person name="Barry K."/>
            <person name="Bills G."/>
            <person name="Bluhm B."/>
            <person name="Cannon C."/>
            <person name="Castanera R."/>
            <person name="Culley D."/>
            <person name="Daum C."/>
            <person name="Ezra D."/>
            <person name="Gonzalez J."/>
            <person name="Henrissat B."/>
            <person name="Kuo A."/>
            <person name="Liang C."/>
            <person name="Lipzen A."/>
            <person name="Lutzoni F."/>
            <person name="Magnuson J."/>
            <person name="Mondo S."/>
            <person name="Nolan M."/>
            <person name="Ohm R."/>
            <person name="Pangilinan J."/>
            <person name="Park H.-J."/>
            <person name="Ramirez L."/>
            <person name="Alfaro M."/>
            <person name="Sun H."/>
            <person name="Tritt A."/>
            <person name="Yoshinaga Y."/>
            <person name="Zwiers L.-H."/>
            <person name="Turgeon B."/>
            <person name="Goodwin S."/>
            <person name="Spatafora J."/>
            <person name="Crous P."/>
            <person name="Grigoriev I."/>
        </authorList>
    </citation>
    <scope>NUCLEOTIDE SEQUENCE</scope>
    <source>
        <strain evidence="2">CBS 115976</strain>
    </source>
</reference>
<sequence>MTNTVPPPKPWPSGLLWCSKCRGFHPAAEFGMKKDSSSPYKTCNHARRLSQSTPVVSTAATSSIQTTSLIQTTSSIHPTSIFHPASGDPPVGATSADLITATAPVSSTVTVLVQNAMPPQPHTGTVDLDADGDTNMGDTSFAAQEGFPEAEAEVGDAKEGNPAEDEVVMDDTIQENGSSYAAAPEKDSRMDETKGDEQATEQDTTIDPTASYNTVPRDFSALFGSENYAFPYPGDDEIDELDWQAKIDAFDWGKPSSES</sequence>
<feature type="compositionally biased region" description="Polar residues" evidence="1">
    <location>
        <begin position="201"/>
        <end position="214"/>
    </location>
</feature>
<name>A0A6A6UUJ7_9PEZI</name>
<dbReference type="Proteomes" id="UP000799302">
    <property type="component" value="Unassembled WGS sequence"/>
</dbReference>
<gene>
    <name evidence="2" type="ORF">BT63DRAFT_450123</name>
</gene>
<evidence type="ECO:0000313" key="3">
    <source>
        <dbReference type="Proteomes" id="UP000799302"/>
    </source>
</evidence>
<evidence type="ECO:0000256" key="1">
    <source>
        <dbReference type="SAM" id="MobiDB-lite"/>
    </source>
</evidence>
<feature type="region of interest" description="Disordered" evidence="1">
    <location>
        <begin position="116"/>
        <end position="141"/>
    </location>
</feature>
<feature type="region of interest" description="Disordered" evidence="1">
    <location>
        <begin position="174"/>
        <end position="214"/>
    </location>
</feature>
<dbReference type="AlphaFoldDB" id="A0A6A6UUJ7"/>
<protein>
    <submittedName>
        <fullName evidence="2">Uncharacterized protein</fullName>
    </submittedName>
</protein>